<comment type="caution">
    <text evidence="2">The sequence shown here is derived from an EMBL/GenBank/DDBJ whole genome shotgun (WGS) entry which is preliminary data.</text>
</comment>
<sequence length="657" mass="72703">MTPRFSLPPETLVLAFPPPGQAAPAKTLPHIVLKDPKFPVCAPYQRQTMTARSTDPWVALVPFTADELQLSDQEAASVIQRTGLEDSGFQQSEVLNSILLPDGREDRDTFRYMAHVRQAAPRGVVSDDGNDARLYSVVVSYRLDPLERTEPTPAMVHLVSLEGVERLESKSLTNYDRVLLTSLYSWTYASLPLDSNDASTSLEHLRGGISVLQTSITSKQPNGDNKSLQAIIEMRQRNGYTLTRYCKELDFGMMDITYSSAWQLGRALAIADQSFIGALSRIRSLIRRGTVTKAKELDNSKSRADNSRDDTIAKMSDLVPGLGGLNTGIHVNKMPTTSTNRWKQRTRDPTTLRSPQDTTRLMSLAMDGAETDLDLPTSNTDYAVVERWVLDKLRLHGVSAHYLVPDSSCLLQEAVRLFYKDEKWTGALVDDALSLGNLDAGSNPKADRCRAALKAALKDLAKSRPEAGDCQQISKCSLILRSQILSKFPDLSVAVHFAETVKPNGPEKLVANTAILRQGKLTPDILLCIFDCVPADPLSLEFALPPHQQSFTIAESLSREGIQIAHMDIFRGRSTEPNKDPQRPVSVEKTYATNELLDWSSRTTKVEAYVKTVWDILAKQRGGVDNKDSFETSMTSALFALQLSETACSFWVKIPTA</sequence>
<reference evidence="2" key="1">
    <citation type="journal article" date="2023" name="Mol. Phylogenet. Evol.">
        <title>Genome-scale phylogeny and comparative genomics of the fungal order Sordariales.</title>
        <authorList>
            <person name="Hensen N."/>
            <person name="Bonometti L."/>
            <person name="Westerberg I."/>
            <person name="Brannstrom I.O."/>
            <person name="Guillou S."/>
            <person name="Cros-Aarteil S."/>
            <person name="Calhoun S."/>
            <person name="Haridas S."/>
            <person name="Kuo A."/>
            <person name="Mondo S."/>
            <person name="Pangilinan J."/>
            <person name="Riley R."/>
            <person name="LaButti K."/>
            <person name="Andreopoulos B."/>
            <person name="Lipzen A."/>
            <person name="Chen C."/>
            <person name="Yan M."/>
            <person name="Daum C."/>
            <person name="Ng V."/>
            <person name="Clum A."/>
            <person name="Steindorff A."/>
            <person name="Ohm R.A."/>
            <person name="Martin F."/>
            <person name="Silar P."/>
            <person name="Natvig D.O."/>
            <person name="Lalanne C."/>
            <person name="Gautier V."/>
            <person name="Ament-Velasquez S.L."/>
            <person name="Kruys A."/>
            <person name="Hutchinson M.I."/>
            <person name="Powell A.J."/>
            <person name="Barry K."/>
            <person name="Miller A.N."/>
            <person name="Grigoriev I.V."/>
            <person name="Debuchy R."/>
            <person name="Gladieux P."/>
            <person name="Hiltunen Thoren M."/>
            <person name="Johannesson H."/>
        </authorList>
    </citation>
    <scope>NUCLEOTIDE SEQUENCE</scope>
    <source>
        <strain evidence="2">CBS 892.96</strain>
    </source>
</reference>
<dbReference type="AlphaFoldDB" id="A0AAN6VXN5"/>
<gene>
    <name evidence="2" type="ORF">QBC36DRAFT_365480</name>
</gene>
<feature type="region of interest" description="Disordered" evidence="1">
    <location>
        <begin position="333"/>
        <end position="355"/>
    </location>
</feature>
<accession>A0AAN6VXN5</accession>
<organism evidence="2 3">
    <name type="scientific">Triangularia setosa</name>
    <dbReference type="NCBI Taxonomy" id="2587417"/>
    <lineage>
        <taxon>Eukaryota</taxon>
        <taxon>Fungi</taxon>
        <taxon>Dikarya</taxon>
        <taxon>Ascomycota</taxon>
        <taxon>Pezizomycotina</taxon>
        <taxon>Sordariomycetes</taxon>
        <taxon>Sordariomycetidae</taxon>
        <taxon>Sordariales</taxon>
        <taxon>Podosporaceae</taxon>
        <taxon>Triangularia</taxon>
    </lineage>
</organism>
<dbReference type="EMBL" id="MU866519">
    <property type="protein sequence ID" value="KAK4171704.1"/>
    <property type="molecule type" value="Genomic_DNA"/>
</dbReference>
<protein>
    <submittedName>
        <fullName evidence="2">Uncharacterized protein</fullName>
    </submittedName>
</protein>
<reference evidence="2" key="2">
    <citation type="submission" date="2023-05" db="EMBL/GenBank/DDBJ databases">
        <authorList>
            <consortium name="Lawrence Berkeley National Laboratory"/>
            <person name="Steindorff A."/>
            <person name="Hensen N."/>
            <person name="Bonometti L."/>
            <person name="Westerberg I."/>
            <person name="Brannstrom I.O."/>
            <person name="Guillou S."/>
            <person name="Cros-Aarteil S."/>
            <person name="Calhoun S."/>
            <person name="Haridas S."/>
            <person name="Kuo A."/>
            <person name="Mondo S."/>
            <person name="Pangilinan J."/>
            <person name="Riley R."/>
            <person name="Labutti K."/>
            <person name="Andreopoulos B."/>
            <person name="Lipzen A."/>
            <person name="Chen C."/>
            <person name="Yanf M."/>
            <person name="Daum C."/>
            <person name="Ng V."/>
            <person name="Clum A."/>
            <person name="Ohm R."/>
            <person name="Martin F."/>
            <person name="Silar P."/>
            <person name="Natvig D."/>
            <person name="Lalanne C."/>
            <person name="Gautier V."/>
            <person name="Ament-Velasquez S.L."/>
            <person name="Kruys A."/>
            <person name="Hutchinson M.I."/>
            <person name="Powell A.J."/>
            <person name="Barry K."/>
            <person name="Miller A.N."/>
            <person name="Grigoriev I.V."/>
            <person name="Debuchy R."/>
            <person name="Gladieux P."/>
            <person name="Thoren M.H."/>
            <person name="Johannesson H."/>
        </authorList>
    </citation>
    <scope>NUCLEOTIDE SEQUENCE</scope>
    <source>
        <strain evidence="2">CBS 892.96</strain>
    </source>
</reference>
<evidence type="ECO:0000256" key="1">
    <source>
        <dbReference type="SAM" id="MobiDB-lite"/>
    </source>
</evidence>
<keyword evidence="3" id="KW-1185">Reference proteome</keyword>
<name>A0AAN6VXN5_9PEZI</name>
<evidence type="ECO:0000313" key="2">
    <source>
        <dbReference type="EMBL" id="KAK4171704.1"/>
    </source>
</evidence>
<dbReference type="Proteomes" id="UP001302321">
    <property type="component" value="Unassembled WGS sequence"/>
</dbReference>
<proteinExistence type="predicted"/>
<evidence type="ECO:0000313" key="3">
    <source>
        <dbReference type="Proteomes" id="UP001302321"/>
    </source>
</evidence>